<dbReference type="PANTHER" id="PTHR47197:SF3">
    <property type="entry name" value="DIHYDRO-HEME D1 DEHYDROGENASE"/>
    <property type="match status" value="1"/>
</dbReference>
<keyword evidence="1 4" id="KW-0349">Heme</keyword>
<name>A0A956M1A5_UNCEI</name>
<evidence type="ECO:0000259" key="5">
    <source>
        <dbReference type="PROSITE" id="PS51007"/>
    </source>
</evidence>
<dbReference type="PROSITE" id="PS51007">
    <property type="entry name" value="CYTC"/>
    <property type="match status" value="1"/>
</dbReference>
<dbReference type="InterPro" id="IPR051200">
    <property type="entry name" value="Host-pathogen_enzymatic-act"/>
</dbReference>
<evidence type="ECO:0000256" key="1">
    <source>
        <dbReference type="ARBA" id="ARBA00022617"/>
    </source>
</evidence>
<dbReference type="EMBL" id="JAGQHR010000282">
    <property type="protein sequence ID" value="MCA9728016.1"/>
    <property type="molecule type" value="Genomic_DNA"/>
</dbReference>
<accession>A0A956M1A5</accession>
<reference evidence="6" key="2">
    <citation type="journal article" date="2021" name="Microbiome">
        <title>Successional dynamics and alternative stable states in a saline activated sludge microbial community over 9 years.</title>
        <authorList>
            <person name="Wang Y."/>
            <person name="Ye J."/>
            <person name="Ju F."/>
            <person name="Liu L."/>
            <person name="Boyd J.A."/>
            <person name="Deng Y."/>
            <person name="Parks D.H."/>
            <person name="Jiang X."/>
            <person name="Yin X."/>
            <person name="Woodcroft B.J."/>
            <person name="Tyson G.W."/>
            <person name="Hugenholtz P."/>
            <person name="Polz M.F."/>
            <person name="Zhang T."/>
        </authorList>
    </citation>
    <scope>NUCLEOTIDE SEQUENCE</scope>
    <source>
        <strain evidence="6">HKST-UBA01</strain>
    </source>
</reference>
<dbReference type="SUPFAM" id="SSF46626">
    <property type="entry name" value="Cytochrome c"/>
    <property type="match status" value="2"/>
</dbReference>
<dbReference type="GO" id="GO:0046872">
    <property type="term" value="F:metal ion binding"/>
    <property type="evidence" value="ECO:0007669"/>
    <property type="project" value="UniProtKB-KW"/>
</dbReference>
<dbReference type="Proteomes" id="UP000697710">
    <property type="component" value="Unassembled WGS sequence"/>
</dbReference>
<dbReference type="InterPro" id="IPR015943">
    <property type="entry name" value="WD40/YVTN_repeat-like_dom_sf"/>
</dbReference>
<dbReference type="Gene3D" id="1.10.760.10">
    <property type="entry name" value="Cytochrome c-like domain"/>
    <property type="match status" value="1"/>
</dbReference>
<dbReference type="GO" id="GO:0020037">
    <property type="term" value="F:heme binding"/>
    <property type="evidence" value="ECO:0007669"/>
    <property type="project" value="InterPro"/>
</dbReference>
<dbReference type="SUPFAM" id="SSF51004">
    <property type="entry name" value="C-terminal (heme d1) domain of cytochrome cd1-nitrite reductase"/>
    <property type="match status" value="1"/>
</dbReference>
<evidence type="ECO:0000256" key="2">
    <source>
        <dbReference type="ARBA" id="ARBA00022723"/>
    </source>
</evidence>
<protein>
    <recommendedName>
        <fullName evidence="5">Cytochrome c domain-containing protein</fullName>
    </recommendedName>
</protein>
<dbReference type="PANTHER" id="PTHR47197">
    <property type="entry name" value="PROTEIN NIRF"/>
    <property type="match status" value="1"/>
</dbReference>
<dbReference type="InterPro" id="IPR011048">
    <property type="entry name" value="Haem_d1_sf"/>
</dbReference>
<feature type="non-terminal residue" evidence="6">
    <location>
        <position position="788"/>
    </location>
</feature>
<evidence type="ECO:0000256" key="3">
    <source>
        <dbReference type="ARBA" id="ARBA00023004"/>
    </source>
</evidence>
<comment type="caution">
    <text evidence="6">The sequence shown here is derived from an EMBL/GenBank/DDBJ whole genome shotgun (WGS) entry which is preliminary data.</text>
</comment>
<keyword evidence="3 4" id="KW-0408">Iron</keyword>
<evidence type="ECO:0000313" key="7">
    <source>
        <dbReference type="Proteomes" id="UP000697710"/>
    </source>
</evidence>
<dbReference type="InterPro" id="IPR036909">
    <property type="entry name" value="Cyt_c-like_dom_sf"/>
</dbReference>
<dbReference type="GO" id="GO:0009055">
    <property type="term" value="F:electron transfer activity"/>
    <property type="evidence" value="ECO:0007669"/>
    <property type="project" value="InterPro"/>
</dbReference>
<gene>
    <name evidence="6" type="ORF">KC729_10065</name>
</gene>
<evidence type="ECO:0000256" key="4">
    <source>
        <dbReference type="PROSITE-ProRule" id="PRU00433"/>
    </source>
</evidence>
<dbReference type="InterPro" id="IPR009056">
    <property type="entry name" value="Cyt_c-like_dom"/>
</dbReference>
<keyword evidence="2 4" id="KW-0479">Metal-binding</keyword>
<organism evidence="6 7">
    <name type="scientific">Eiseniibacteriota bacterium</name>
    <dbReference type="NCBI Taxonomy" id="2212470"/>
    <lineage>
        <taxon>Bacteria</taxon>
        <taxon>Candidatus Eiseniibacteriota</taxon>
    </lineage>
</organism>
<sequence>MPSFRRFGRRLPARTSGLRGIVGGMDALGIAVALGLLGIGVARAEGPQFESPPVHPIELSQDGNALFVLHQADQRLLVFDLAGPEPVRRLELMVGLDPVTVRQRTETEVWVVNHLSDSISIIDLTSGRVVRTLLVGDEPTDVVFAGTPERAFVCVSQDDLVRVYDPADPTRAPQDIALDQSDPIALAVAPDGGTVFVAAFDSGNRTTVVPYLDVQAGGGPPPPNPPMDPALPDPPLTALIVQDDGTSWRDESGRSWDAFLPYRLLDHDVVAIDANTRAITGAYTGVGTNLFGIAANPVDGRLYVANLESFNQIRFEPNLTGRFQQNRVTVIDPGTGSVVPRHLNEHIDYDNPLGTDGERALSLSLPSAPIVSSDGQRVYVPAFGSDKIGVLDASGTVVGRIQVGDGPIGVALDEARDRLYALRRIPGDLAVVDLATAVVTHVSVGFDPTDPFVQLGRRRFYSGALSSAHGDLSCASCHINGGMDNMVWDLGDPRGTYVPGPTEQYSGYHPMKGPMATQSLKGLTDTTPFHWRGDRPMLRDFNGAFVSLMGRAEPLTDIEFNEFETFVFSLVYPPNPRRTLDGGLAAFGGGADPIHGAELFEFGGLVTDGGDCIGCHTPPTSQNNVIIAADLLGEPQDLVVPQIRNLYEKTRFDRSAAFNVRGFGFAHDGATQNIVEFLHAARFTFPGGDADRADVAAFVLAMDTGTPAAVGAQFTLDGTNTAAGQPRVETLMFMADQGIIGLVAKGNDPDGTPRGWRFGGGQFTPDRVAEPASTLTALIARAAAGDPV</sequence>
<dbReference type="Gene3D" id="2.130.10.10">
    <property type="entry name" value="YVTN repeat-like/Quinoprotein amine dehydrogenase"/>
    <property type="match status" value="2"/>
</dbReference>
<evidence type="ECO:0000313" key="6">
    <source>
        <dbReference type="EMBL" id="MCA9728016.1"/>
    </source>
</evidence>
<feature type="domain" description="Cytochrome c" evidence="5">
    <location>
        <begin position="591"/>
        <end position="703"/>
    </location>
</feature>
<proteinExistence type="predicted"/>
<reference evidence="6" key="1">
    <citation type="submission" date="2020-04" db="EMBL/GenBank/DDBJ databases">
        <authorList>
            <person name="Zhang T."/>
        </authorList>
    </citation>
    <scope>NUCLEOTIDE SEQUENCE</scope>
    <source>
        <strain evidence="6">HKST-UBA01</strain>
    </source>
</reference>
<dbReference type="AlphaFoldDB" id="A0A956M1A5"/>